<sequence length="703" mass="78046">MSALQASDGLKLKGSILVVRTAGSTLASAGAVADLDEYLENNDGRFVTPGMNFSMSAKNVRLEGTTVVARLYRNGGPWVDASFDLSTIFRWTAGVLEYCPYLDDSGNSSEEDGCEDELVPGCDACMALFGSGQFKLPEPDAPAKVIFESLQPNCHMCSFLESIAKHALPKQHRTEEIVMRSQNDQVQVDIIRRPARSQLEDGISVGDLPKTFQDAIRVCERLDIQYLWIDSLCILQDSKPDWQTESSRMASYYGNCYICIAATSSPNPGAGWRLQQRKPPVKFRGTGPDELPFKIVACPVEDIESVMEHPHFTEASPAELEAMYPLLTRAWAYQERQLAPRIVHLCQTELVFECAHGLFCECGNCTKQQRNWTKSVLSPTPISMTAETNHVQSDANILVTRSEHTWRMVICAFSALNLSHPADRLPALSGLAQASVIDSEYLAGIWSYEFEANLAWYVGPDLLPDSRFASADETNPKHSRPLQYVAPSWSWAAVLDRVRYDVDYAPAFHHSVAGQIDLVESNVYLDSDDPMGQVRHGSHLVLRGRLIECELATVNAASPGLPRLNMAGVQGSGILKGTTIVADKMPLNSCDWPNIHFLPDRKGDLDDCPRSLLLLPLMKVGVQLEDPSKVDYDSDSGDSSDSHDSTFQRFSKIQALVLRRVYDHQLALKTSLPILERIGYTVYITTRDDNQEPLAEIEDFAFI</sequence>
<evidence type="ECO:0000259" key="2">
    <source>
        <dbReference type="Pfam" id="PF08881"/>
    </source>
</evidence>
<feature type="domain" description="Cyanovirin-N" evidence="2">
    <location>
        <begin position="27"/>
        <end position="96"/>
    </location>
</feature>
<dbReference type="Gene3D" id="2.30.60.10">
    <property type="entry name" value="Cyanovirin-N"/>
    <property type="match status" value="1"/>
</dbReference>
<evidence type="ECO:0000313" key="4">
    <source>
        <dbReference type="Proteomes" id="UP001305779"/>
    </source>
</evidence>
<dbReference type="Pfam" id="PF08881">
    <property type="entry name" value="CVNH"/>
    <property type="match status" value="1"/>
</dbReference>
<evidence type="ECO:0008006" key="5">
    <source>
        <dbReference type="Google" id="ProtNLM"/>
    </source>
</evidence>
<dbReference type="SUPFAM" id="SSF51322">
    <property type="entry name" value="Cyanovirin-N"/>
    <property type="match status" value="1"/>
</dbReference>
<keyword evidence="4" id="KW-1185">Reference proteome</keyword>
<dbReference type="InterPro" id="IPR011058">
    <property type="entry name" value="Cyanovirin-N"/>
</dbReference>
<dbReference type="PANTHER" id="PTHR33112">
    <property type="entry name" value="DOMAIN PROTEIN, PUTATIVE-RELATED"/>
    <property type="match status" value="1"/>
</dbReference>
<dbReference type="Pfam" id="PF06985">
    <property type="entry name" value="HET"/>
    <property type="match status" value="1"/>
</dbReference>
<dbReference type="EMBL" id="JAXOVC010000007">
    <property type="protein sequence ID" value="KAK4498917.1"/>
    <property type="molecule type" value="Genomic_DNA"/>
</dbReference>
<protein>
    <recommendedName>
        <fullName evidence="5">Heterokaryon incompatibility domain-containing protein</fullName>
    </recommendedName>
</protein>
<reference evidence="3 4" key="1">
    <citation type="journal article" date="2023" name="G3 (Bethesda)">
        <title>A chromosome-level genome assembly of Zasmidium syzygii isolated from banana leaves.</title>
        <authorList>
            <person name="van Westerhoven A.C."/>
            <person name="Mehrabi R."/>
            <person name="Talebi R."/>
            <person name="Steentjes M.B.F."/>
            <person name="Corcolon B."/>
            <person name="Chong P.A."/>
            <person name="Kema G.H.J."/>
            <person name="Seidl M.F."/>
        </authorList>
    </citation>
    <scope>NUCLEOTIDE SEQUENCE [LARGE SCALE GENOMIC DNA]</scope>
    <source>
        <strain evidence="3 4">P124</strain>
    </source>
</reference>
<name>A0ABR0EBR2_ZASCE</name>
<dbReference type="InterPro" id="IPR036673">
    <property type="entry name" value="Cyanovirin-N_sf"/>
</dbReference>
<proteinExistence type="predicted"/>
<comment type="caution">
    <text evidence="3">The sequence shown here is derived from an EMBL/GenBank/DDBJ whole genome shotgun (WGS) entry which is preliminary data.</text>
</comment>
<dbReference type="InterPro" id="IPR010730">
    <property type="entry name" value="HET"/>
</dbReference>
<evidence type="ECO:0000313" key="3">
    <source>
        <dbReference type="EMBL" id="KAK4498917.1"/>
    </source>
</evidence>
<evidence type="ECO:0000259" key="1">
    <source>
        <dbReference type="Pfam" id="PF06985"/>
    </source>
</evidence>
<gene>
    <name evidence="3" type="ORF">PRZ48_009427</name>
</gene>
<dbReference type="Proteomes" id="UP001305779">
    <property type="component" value="Unassembled WGS sequence"/>
</dbReference>
<organism evidence="3 4">
    <name type="scientific">Zasmidium cellare</name>
    <name type="common">Wine cellar mold</name>
    <name type="synonym">Racodium cellare</name>
    <dbReference type="NCBI Taxonomy" id="395010"/>
    <lineage>
        <taxon>Eukaryota</taxon>
        <taxon>Fungi</taxon>
        <taxon>Dikarya</taxon>
        <taxon>Ascomycota</taxon>
        <taxon>Pezizomycotina</taxon>
        <taxon>Dothideomycetes</taxon>
        <taxon>Dothideomycetidae</taxon>
        <taxon>Mycosphaerellales</taxon>
        <taxon>Mycosphaerellaceae</taxon>
        <taxon>Zasmidium</taxon>
    </lineage>
</organism>
<accession>A0ABR0EBR2</accession>
<feature type="domain" description="Heterokaryon incompatibility" evidence="1">
    <location>
        <begin position="202"/>
        <end position="335"/>
    </location>
</feature>
<dbReference type="PANTHER" id="PTHR33112:SF16">
    <property type="entry name" value="HETEROKARYON INCOMPATIBILITY DOMAIN-CONTAINING PROTEIN"/>
    <property type="match status" value="1"/>
</dbReference>